<name>A0A4R4YGH0_9ACTN</name>
<comment type="caution">
    <text evidence="1">The sequence shown here is derived from an EMBL/GenBank/DDBJ whole genome shotgun (WGS) entry which is preliminary data.</text>
</comment>
<keyword evidence="2" id="KW-1185">Reference proteome</keyword>
<dbReference type="Proteomes" id="UP000295124">
    <property type="component" value="Unassembled WGS sequence"/>
</dbReference>
<dbReference type="RefSeq" id="WP_132178086.1">
    <property type="nucleotide sequence ID" value="NZ_SMKX01000289.1"/>
</dbReference>
<dbReference type="OrthoDB" id="3828889at2"/>
<evidence type="ECO:0000313" key="2">
    <source>
        <dbReference type="Proteomes" id="UP000295124"/>
    </source>
</evidence>
<accession>A0A4R4YGH0</accession>
<sequence length="103" mass="11648">MSLYIVKDGERFLWVAAALGDEVYSFVPDLGTFHRNDGLRDDFFMERELQYEQITVTRAKALIESGLQPLDGEVMADHLTDWRSDPAALAPEQVFASVVADLR</sequence>
<protein>
    <submittedName>
        <fullName evidence="1">Uncharacterized protein</fullName>
    </submittedName>
</protein>
<dbReference type="AlphaFoldDB" id="A0A4R4YGH0"/>
<proteinExistence type="predicted"/>
<reference evidence="1 2" key="1">
    <citation type="submission" date="2019-03" db="EMBL/GenBank/DDBJ databases">
        <title>Draft genome sequences of novel Actinobacteria.</title>
        <authorList>
            <person name="Sahin N."/>
            <person name="Ay H."/>
            <person name="Saygin H."/>
        </authorList>
    </citation>
    <scope>NUCLEOTIDE SEQUENCE [LARGE SCALE GENOMIC DNA]</scope>
    <source>
        <strain evidence="1 2">JCM 13523</strain>
    </source>
</reference>
<evidence type="ECO:0000313" key="1">
    <source>
        <dbReference type="EMBL" id="TDD42332.1"/>
    </source>
</evidence>
<gene>
    <name evidence="1" type="ORF">E1263_42245</name>
</gene>
<organism evidence="1 2">
    <name type="scientific">Kribbella antibiotica</name>
    <dbReference type="NCBI Taxonomy" id="190195"/>
    <lineage>
        <taxon>Bacteria</taxon>
        <taxon>Bacillati</taxon>
        <taxon>Actinomycetota</taxon>
        <taxon>Actinomycetes</taxon>
        <taxon>Propionibacteriales</taxon>
        <taxon>Kribbellaceae</taxon>
        <taxon>Kribbella</taxon>
    </lineage>
</organism>
<dbReference type="EMBL" id="SMKX01000289">
    <property type="protein sequence ID" value="TDD42332.1"/>
    <property type="molecule type" value="Genomic_DNA"/>
</dbReference>